<reference evidence="1" key="1">
    <citation type="submission" date="2024-05" db="EMBL/GenBank/DDBJ databases">
        <title>Metabacillus sp. nov., isolated from the rhizosphere soil of tomato plants.</title>
        <authorList>
            <person name="Ma R."/>
        </authorList>
    </citation>
    <scope>NUCLEOTIDE SEQUENCE</scope>
    <source>
        <strain evidence="1">DBTR6</strain>
    </source>
</reference>
<evidence type="ECO:0000313" key="2">
    <source>
        <dbReference type="Proteomes" id="UP001165287"/>
    </source>
</evidence>
<dbReference type="EMBL" id="JAIQUM010000006">
    <property type="protein sequence ID" value="MBZ5749534.1"/>
    <property type="molecule type" value="Genomic_DNA"/>
</dbReference>
<evidence type="ECO:0008006" key="3">
    <source>
        <dbReference type="Google" id="ProtNLM"/>
    </source>
</evidence>
<accession>A0ABS7UNB9</accession>
<comment type="caution">
    <text evidence="1">The sequence shown here is derived from an EMBL/GenBank/DDBJ whole genome shotgun (WGS) entry which is preliminary data.</text>
</comment>
<dbReference type="RefSeq" id="WP_224137314.1">
    <property type="nucleotide sequence ID" value="NZ_JAIQUM010000006.1"/>
</dbReference>
<proteinExistence type="predicted"/>
<protein>
    <recommendedName>
        <fullName evidence="3">Flagellar FliJ protein</fullName>
    </recommendedName>
</protein>
<evidence type="ECO:0000313" key="1">
    <source>
        <dbReference type="EMBL" id="MBZ5749534.1"/>
    </source>
</evidence>
<gene>
    <name evidence="1" type="ORF">K9V48_04560</name>
</gene>
<organism evidence="1 2">
    <name type="scientific">Metabacillus rhizolycopersici</name>
    <dbReference type="NCBI Taxonomy" id="2875709"/>
    <lineage>
        <taxon>Bacteria</taxon>
        <taxon>Bacillati</taxon>
        <taxon>Bacillota</taxon>
        <taxon>Bacilli</taxon>
        <taxon>Bacillales</taxon>
        <taxon>Bacillaceae</taxon>
        <taxon>Metabacillus</taxon>
    </lineage>
</organism>
<keyword evidence="2" id="KW-1185">Reference proteome</keyword>
<sequence>MEFRDELNRHLNISSEEIIMILQNIKIINEQEVKEIKSKINRYEDKRRAEEAFYQSLSPVRKFFASRPPSHHQAVEYIVHVKERLKQIDRIKLRIFELDQVIERCKERTFEKEIELSSLMVEEMIKYRESGGLA</sequence>
<dbReference type="Proteomes" id="UP001165287">
    <property type="component" value="Unassembled WGS sequence"/>
</dbReference>
<name>A0ABS7UNB9_9BACI</name>